<dbReference type="InterPro" id="IPR018483">
    <property type="entry name" value="Carb_kinase_FGGY_CS"/>
</dbReference>
<dbReference type="PANTHER" id="PTHR43095:SF5">
    <property type="entry name" value="XYLULOSE KINASE"/>
    <property type="match status" value="1"/>
</dbReference>
<proteinExistence type="inferred from homology"/>
<dbReference type="PANTHER" id="PTHR43095">
    <property type="entry name" value="SUGAR KINASE"/>
    <property type="match status" value="1"/>
</dbReference>
<dbReference type="GO" id="GO:0005975">
    <property type="term" value="P:carbohydrate metabolic process"/>
    <property type="evidence" value="ECO:0007669"/>
    <property type="project" value="InterPro"/>
</dbReference>
<dbReference type="InterPro" id="IPR043129">
    <property type="entry name" value="ATPase_NBD"/>
</dbReference>
<name>A0A315ZXF2_9FIRM</name>
<comment type="similarity">
    <text evidence="1 4">Belongs to the FGGY kinase family.</text>
</comment>
<dbReference type="GO" id="GO:0016301">
    <property type="term" value="F:kinase activity"/>
    <property type="evidence" value="ECO:0007669"/>
    <property type="project" value="UniProtKB-KW"/>
</dbReference>
<dbReference type="Pfam" id="PF02782">
    <property type="entry name" value="FGGY_C"/>
    <property type="match status" value="1"/>
</dbReference>
<dbReference type="InterPro" id="IPR018485">
    <property type="entry name" value="FGGY_C"/>
</dbReference>
<protein>
    <submittedName>
        <fullName evidence="7">Xylulokinase</fullName>
    </submittedName>
</protein>
<evidence type="ECO:0000256" key="4">
    <source>
        <dbReference type="RuleBase" id="RU003733"/>
    </source>
</evidence>
<dbReference type="InterPro" id="IPR050406">
    <property type="entry name" value="FGGY_Carb_Kinase"/>
</dbReference>
<keyword evidence="8" id="KW-1185">Reference proteome</keyword>
<dbReference type="Pfam" id="PF00370">
    <property type="entry name" value="FGGY_N"/>
    <property type="match status" value="1"/>
</dbReference>
<evidence type="ECO:0000256" key="2">
    <source>
        <dbReference type="ARBA" id="ARBA00022679"/>
    </source>
</evidence>
<dbReference type="SUPFAM" id="SSF53067">
    <property type="entry name" value="Actin-like ATPase domain"/>
    <property type="match status" value="2"/>
</dbReference>
<dbReference type="AlphaFoldDB" id="A0A315ZXF2"/>
<dbReference type="PIRSF" id="PIRSF000538">
    <property type="entry name" value="GlpK"/>
    <property type="match status" value="1"/>
</dbReference>
<evidence type="ECO:0000259" key="5">
    <source>
        <dbReference type="Pfam" id="PF00370"/>
    </source>
</evidence>
<dbReference type="Proteomes" id="UP000254051">
    <property type="component" value="Unassembled WGS sequence"/>
</dbReference>
<accession>A0A315ZXF2</accession>
<organism evidence="7 8">
    <name type="scientific">Faecalicatena contorta</name>
    <dbReference type="NCBI Taxonomy" id="39482"/>
    <lineage>
        <taxon>Bacteria</taxon>
        <taxon>Bacillati</taxon>
        <taxon>Bacillota</taxon>
        <taxon>Clostridia</taxon>
        <taxon>Lachnospirales</taxon>
        <taxon>Lachnospiraceae</taxon>
        <taxon>Faecalicatena</taxon>
    </lineage>
</organism>
<keyword evidence="3 4" id="KW-0418">Kinase</keyword>
<dbReference type="OrthoDB" id="9805576at2"/>
<evidence type="ECO:0000256" key="1">
    <source>
        <dbReference type="ARBA" id="ARBA00009156"/>
    </source>
</evidence>
<dbReference type="InterPro" id="IPR000577">
    <property type="entry name" value="Carb_kinase_FGGY"/>
</dbReference>
<evidence type="ECO:0000313" key="7">
    <source>
        <dbReference type="EMBL" id="SUQ14909.1"/>
    </source>
</evidence>
<dbReference type="Gene3D" id="3.30.420.40">
    <property type="match status" value="2"/>
</dbReference>
<dbReference type="GO" id="GO:0016773">
    <property type="term" value="F:phosphotransferase activity, alcohol group as acceptor"/>
    <property type="evidence" value="ECO:0007669"/>
    <property type="project" value="InterPro"/>
</dbReference>
<dbReference type="PROSITE" id="PS00445">
    <property type="entry name" value="FGGY_KINASES_2"/>
    <property type="match status" value="1"/>
</dbReference>
<dbReference type="RefSeq" id="WP_109712221.1">
    <property type="nucleotide sequence ID" value="NZ_QGDS01000008.1"/>
</dbReference>
<dbReference type="EMBL" id="UHJJ01000008">
    <property type="protein sequence ID" value="SUQ14909.1"/>
    <property type="molecule type" value="Genomic_DNA"/>
</dbReference>
<sequence length="512" mass="57797">MGNYFMGLDYGTGGCKVCIIDEHADVLAYAYRQYAILTNQDNYSEHKATDYWPLTCDMVKECIQKAGVDPKEIRGIGTSSALPSLVLVDREGNPVHNAYNLMDRRADKQEKWLVEHVGVQKIFELTGNRIEDHPILVNLLWEKENRPEAYKKIYKALTIDGYIRLKLTGKHTAHHSAGTFYGVAYNLRENKFDEKLMEELGISMDLMPDFYRCEDIVGEVSEQAACETGLAQGIEVAGGQVDCNAGWIGGGAIAAGDVQMNIGTCGNIGIVHEQEEFFENMFNIRYTSDCTKTYITVTTTQTGGQSLRYLKENFGDLETAMEKLLPDFDAYDYLNMEAEKISVGSEGLVVLPYLMGERTPIWDNDARGVIFGLSLYHTKAHLVRAMLEGVAYALYDSFRILKDSGIHINYPLVMNEGGAKSRLWRRIITDVLNVPTVFVKNRVGAPYGDALLAGVATGYFKDYSIAKEKTEYVEPMDPIPENHEIYMQYFDIYKSLYEHVKQDYKALSKLRK</sequence>
<feature type="domain" description="Carbohydrate kinase FGGY C-terminal" evidence="6">
    <location>
        <begin position="261"/>
        <end position="456"/>
    </location>
</feature>
<feature type="domain" description="Carbohydrate kinase FGGY N-terminal" evidence="5">
    <location>
        <begin position="4"/>
        <end position="249"/>
    </location>
</feature>
<evidence type="ECO:0000259" key="6">
    <source>
        <dbReference type="Pfam" id="PF02782"/>
    </source>
</evidence>
<dbReference type="CDD" id="cd07804">
    <property type="entry name" value="ASKHA_NBD_FGGY_RrXK-like"/>
    <property type="match status" value="1"/>
</dbReference>
<dbReference type="InterPro" id="IPR018484">
    <property type="entry name" value="FGGY_N"/>
</dbReference>
<gene>
    <name evidence="7" type="ORF">SAMN05216529_108134</name>
</gene>
<reference evidence="8" key="1">
    <citation type="submission" date="2017-07" db="EMBL/GenBank/DDBJ databases">
        <authorList>
            <person name="Varghese N."/>
            <person name="Submissions S."/>
        </authorList>
    </citation>
    <scope>NUCLEOTIDE SEQUENCE [LARGE SCALE GENOMIC DNA]</scope>
    <source>
        <strain evidence="8">NLAE-zl-C134</strain>
    </source>
</reference>
<evidence type="ECO:0000256" key="3">
    <source>
        <dbReference type="ARBA" id="ARBA00022777"/>
    </source>
</evidence>
<keyword evidence="2 4" id="KW-0808">Transferase</keyword>
<evidence type="ECO:0000313" key="8">
    <source>
        <dbReference type="Proteomes" id="UP000254051"/>
    </source>
</evidence>